<dbReference type="EMBL" id="DMDD01000209">
    <property type="protein sequence ID" value="HAF72922.1"/>
    <property type="molecule type" value="Genomic_DNA"/>
</dbReference>
<dbReference type="Proteomes" id="UP000260925">
    <property type="component" value="Unassembled WGS sequence"/>
</dbReference>
<accession>A0A3B9QVD5</accession>
<dbReference type="AlphaFoldDB" id="A0A3B9QVD5"/>
<evidence type="ECO:0008006" key="5">
    <source>
        <dbReference type="Google" id="ProtNLM"/>
    </source>
</evidence>
<comment type="caution">
    <text evidence="3">The sequence shown here is derived from an EMBL/GenBank/DDBJ whole genome shotgun (WGS) entry which is preliminary data.</text>
</comment>
<evidence type="ECO:0000313" key="3">
    <source>
        <dbReference type="EMBL" id="HAF72922.1"/>
    </source>
</evidence>
<evidence type="ECO:0000256" key="1">
    <source>
        <dbReference type="SAM" id="Phobius"/>
    </source>
</evidence>
<protein>
    <recommendedName>
        <fullName evidence="5">Secreted protein</fullName>
    </recommendedName>
</protein>
<feature type="signal peptide" evidence="2">
    <location>
        <begin position="1"/>
        <end position="26"/>
    </location>
</feature>
<reference evidence="3 4" key="1">
    <citation type="journal article" date="2018" name="Nat. Biotechnol.">
        <title>A standardized bacterial taxonomy based on genome phylogeny substantially revises the tree of life.</title>
        <authorList>
            <person name="Parks D.H."/>
            <person name="Chuvochina M."/>
            <person name="Waite D.W."/>
            <person name="Rinke C."/>
            <person name="Skarshewski A."/>
            <person name="Chaumeil P.A."/>
            <person name="Hugenholtz P."/>
        </authorList>
    </citation>
    <scope>NUCLEOTIDE SEQUENCE [LARGE SCALE GENOMIC DNA]</scope>
    <source>
        <strain evidence="3">UBA9851</strain>
    </source>
</reference>
<gene>
    <name evidence="3" type="ORF">DCL06_08845</name>
</gene>
<keyword evidence="1" id="KW-0472">Membrane</keyword>
<keyword evidence="1" id="KW-1133">Transmembrane helix</keyword>
<organism evidence="3 4">
    <name type="scientific">Corynebacterium variabile</name>
    <dbReference type="NCBI Taxonomy" id="1727"/>
    <lineage>
        <taxon>Bacteria</taxon>
        <taxon>Bacillati</taxon>
        <taxon>Actinomycetota</taxon>
        <taxon>Actinomycetes</taxon>
        <taxon>Mycobacteriales</taxon>
        <taxon>Corynebacteriaceae</taxon>
        <taxon>Corynebacterium</taxon>
    </lineage>
</organism>
<proteinExistence type="predicted"/>
<evidence type="ECO:0000313" key="4">
    <source>
        <dbReference type="Proteomes" id="UP000260925"/>
    </source>
</evidence>
<name>A0A3B9QVD5_9CORY</name>
<keyword evidence="1" id="KW-0812">Transmembrane</keyword>
<dbReference type="RefSeq" id="WP_312799317.1">
    <property type="nucleotide sequence ID" value="NZ_DAMBBP010000001.1"/>
</dbReference>
<sequence>MTIKKSLLAVATASAVAVAGAGVASAQEDLPKTELSADGSLDNVDLSAQVGDVFGSVVTEEGKAPTWQLGAAIGALGAIVSAGGAVAGSIVLLPTLDGAIKDFQAWASQYVG</sequence>
<evidence type="ECO:0000256" key="2">
    <source>
        <dbReference type="SAM" id="SignalP"/>
    </source>
</evidence>
<feature type="chain" id="PRO_5017596021" description="Secreted protein" evidence="2">
    <location>
        <begin position="27"/>
        <end position="112"/>
    </location>
</feature>
<feature type="transmembrane region" description="Helical" evidence="1">
    <location>
        <begin position="69"/>
        <end position="93"/>
    </location>
</feature>
<keyword evidence="2" id="KW-0732">Signal</keyword>